<feature type="signal peptide" evidence="2">
    <location>
        <begin position="1"/>
        <end position="26"/>
    </location>
</feature>
<dbReference type="GO" id="GO:0016787">
    <property type="term" value="F:hydrolase activity"/>
    <property type="evidence" value="ECO:0007669"/>
    <property type="project" value="UniProtKB-KW"/>
</dbReference>
<proteinExistence type="predicted"/>
<evidence type="ECO:0000256" key="1">
    <source>
        <dbReference type="ARBA" id="ARBA00022801"/>
    </source>
</evidence>
<gene>
    <name evidence="3" type="ORF">Mal52_02950</name>
</gene>
<keyword evidence="2" id="KW-0732">Signal</keyword>
<dbReference type="RefSeq" id="WP_145373832.1">
    <property type="nucleotide sequence ID" value="NZ_CP036276.1"/>
</dbReference>
<evidence type="ECO:0000313" key="3">
    <source>
        <dbReference type="EMBL" id="QDU41841.1"/>
    </source>
</evidence>
<accession>A0A517ZH99</accession>
<name>A0A517ZH99_9PLAN</name>
<evidence type="ECO:0000313" key="4">
    <source>
        <dbReference type="Proteomes" id="UP000319383"/>
    </source>
</evidence>
<evidence type="ECO:0008006" key="5">
    <source>
        <dbReference type="Google" id="ProtNLM"/>
    </source>
</evidence>
<dbReference type="AlphaFoldDB" id="A0A517ZH99"/>
<dbReference type="Gene3D" id="3.30.379.10">
    <property type="entry name" value="Chitobiase/beta-hexosaminidase domain 2-like"/>
    <property type="match status" value="1"/>
</dbReference>
<reference evidence="3 4" key="1">
    <citation type="submission" date="2019-02" db="EMBL/GenBank/DDBJ databases">
        <title>Deep-cultivation of Planctomycetes and their phenomic and genomic characterization uncovers novel biology.</title>
        <authorList>
            <person name="Wiegand S."/>
            <person name="Jogler M."/>
            <person name="Boedeker C."/>
            <person name="Pinto D."/>
            <person name="Vollmers J."/>
            <person name="Rivas-Marin E."/>
            <person name="Kohn T."/>
            <person name="Peeters S.H."/>
            <person name="Heuer A."/>
            <person name="Rast P."/>
            <person name="Oberbeckmann S."/>
            <person name="Bunk B."/>
            <person name="Jeske O."/>
            <person name="Meyerdierks A."/>
            <person name="Storesund J.E."/>
            <person name="Kallscheuer N."/>
            <person name="Luecker S."/>
            <person name="Lage O.M."/>
            <person name="Pohl T."/>
            <person name="Merkel B.J."/>
            <person name="Hornburger P."/>
            <person name="Mueller R.-W."/>
            <person name="Bruemmer F."/>
            <person name="Labrenz M."/>
            <person name="Spormann A.M."/>
            <person name="Op den Camp H."/>
            <person name="Overmann J."/>
            <person name="Amann R."/>
            <person name="Jetten M.S.M."/>
            <person name="Mascher T."/>
            <person name="Medema M.H."/>
            <person name="Devos D.P."/>
            <person name="Kaster A.-K."/>
            <person name="Ovreas L."/>
            <person name="Rohde M."/>
            <person name="Galperin M.Y."/>
            <person name="Jogler C."/>
        </authorList>
    </citation>
    <scope>NUCLEOTIDE SEQUENCE [LARGE SCALE GENOMIC DNA]</scope>
    <source>
        <strain evidence="3 4">Mal52</strain>
    </source>
</reference>
<dbReference type="GO" id="GO:0005975">
    <property type="term" value="P:carbohydrate metabolic process"/>
    <property type="evidence" value="ECO:0007669"/>
    <property type="project" value="UniProtKB-ARBA"/>
</dbReference>
<dbReference type="SUPFAM" id="SSF55545">
    <property type="entry name" value="beta-N-acetylhexosaminidase-like domain"/>
    <property type="match status" value="1"/>
</dbReference>
<organism evidence="3 4">
    <name type="scientific">Symmachiella dynata</name>
    <dbReference type="NCBI Taxonomy" id="2527995"/>
    <lineage>
        <taxon>Bacteria</taxon>
        <taxon>Pseudomonadati</taxon>
        <taxon>Planctomycetota</taxon>
        <taxon>Planctomycetia</taxon>
        <taxon>Planctomycetales</taxon>
        <taxon>Planctomycetaceae</taxon>
        <taxon>Symmachiella</taxon>
    </lineage>
</organism>
<evidence type="ECO:0000256" key="2">
    <source>
        <dbReference type="SAM" id="SignalP"/>
    </source>
</evidence>
<keyword evidence="1" id="KW-0378">Hydrolase</keyword>
<keyword evidence="4" id="KW-1185">Reference proteome</keyword>
<feature type="chain" id="PRO_5021929421" description="Beta-hexosaminidase bacterial type N-terminal domain-containing protein" evidence="2">
    <location>
        <begin position="27"/>
        <end position="832"/>
    </location>
</feature>
<protein>
    <recommendedName>
        <fullName evidence="5">Beta-hexosaminidase bacterial type N-terminal domain-containing protein</fullName>
    </recommendedName>
</protein>
<dbReference type="Proteomes" id="UP000319383">
    <property type="component" value="Chromosome"/>
</dbReference>
<dbReference type="EMBL" id="CP036276">
    <property type="protein sequence ID" value="QDU41841.1"/>
    <property type="molecule type" value="Genomic_DNA"/>
</dbReference>
<dbReference type="InterPro" id="IPR029018">
    <property type="entry name" value="Hex-like_dom2"/>
</dbReference>
<dbReference type="KEGG" id="sdyn:Mal52_02950"/>
<sequence length="832" mass="93401" precursor="true">MLTMRSILTLISVVLLTTMSTSRALAADWIDLSKAEIVMPDDGTVVKTARRVLTEEVAKRTGIELAHGTSLGKSKAPVIVLCRADKAPAELREFVAAMKVPQQAEGFAIAVNQQGATPIVVLAGYDEPGVLFAVGRFMLQLKMKPQTIEFPADYRIATAPRYPHRGHQIGFRNLAHCYDAWTAETYEQYMRELAVFGANAFETTSFSLEGLDGPHAKLTGPEMAAAWSRICQEYGFDFWLFGSAMGGAGKSEAQELAAIESQLERLRVIPHLDHIYLTGGDGGSSHRRPDLMFQQTGRFAEQARKIHPGLGVWVSNQGFGPELNNWFFDYLQQQQPEWVTGVVYGAWSRILLDEQRARVPSRYPIRRYADIGHCLRAQYPVPGWDRALAQTLGREPFAPRPKGHARIHNLFDEYADGFVTYSDGVGDDINKFTWTALGWDPDRDVNEIMLDYSRFFFGWDIAEQVRDGLFMLEENFSGSLADNDGVEKTFALWKSLEDNADDALLANWRFQECLLRAYYDQYTRLRLIKANESETRALAALRKAPQIGVEPAIKKARAILAESDQDATTDALRTRIVELGQQLFESIGAQLDVENYQARNAERGAVLDFLDTPLNDKLWIEDELDAILAGRFTATMPEEPGQGDVRLARLARITDWEDAGPGGFYDDLGCTWKQPHLLKPKSLWDDPGGVTTPREAHAMYNAEHHRLSWLDVEEALFAAPLTMHYEKLDPKANYRIRVTYLGRYNATIRLVADDKYEIHGPYGHTLKGARYTAGYSDSAAVARPTDDGKLPEVTPLEFVIPREATQDGVLDLTWQRITGRGAQVAEIWLIKE</sequence>